<proteinExistence type="predicted"/>
<keyword evidence="1" id="KW-1133">Transmembrane helix</keyword>
<evidence type="ECO:0000313" key="2">
    <source>
        <dbReference type="EMBL" id="JAW14897.1"/>
    </source>
</evidence>
<keyword evidence="1" id="KW-0812">Transmembrane</keyword>
<sequence>MDSLRVYTVFFLPFQIGACVCFSSYYFRSIYLEAMLQRCSIVTHTTRVVVRRSVTLRVFLPTMCTCTPSPRASQLLSLFLFPLPSLNDVTQYLHPGLIL</sequence>
<dbReference type="AlphaFoldDB" id="A0A224XQW7"/>
<accession>A0A224XQW7</accession>
<protein>
    <submittedName>
        <fullName evidence="2">Putative secreted protein</fullName>
    </submittedName>
</protein>
<evidence type="ECO:0000256" key="1">
    <source>
        <dbReference type="SAM" id="Phobius"/>
    </source>
</evidence>
<dbReference type="EMBL" id="GFTR01001529">
    <property type="protein sequence ID" value="JAW14897.1"/>
    <property type="molecule type" value="Transcribed_RNA"/>
</dbReference>
<keyword evidence="1" id="KW-0472">Membrane</keyword>
<name>A0A224XQW7_9HEMI</name>
<feature type="transmembrane region" description="Helical" evidence="1">
    <location>
        <begin position="6"/>
        <end position="27"/>
    </location>
</feature>
<organism evidence="2">
    <name type="scientific">Panstrongylus lignarius</name>
    <dbReference type="NCBI Taxonomy" id="156445"/>
    <lineage>
        <taxon>Eukaryota</taxon>
        <taxon>Metazoa</taxon>
        <taxon>Ecdysozoa</taxon>
        <taxon>Arthropoda</taxon>
        <taxon>Hexapoda</taxon>
        <taxon>Insecta</taxon>
        <taxon>Pterygota</taxon>
        <taxon>Neoptera</taxon>
        <taxon>Paraneoptera</taxon>
        <taxon>Hemiptera</taxon>
        <taxon>Heteroptera</taxon>
        <taxon>Panheteroptera</taxon>
        <taxon>Cimicomorpha</taxon>
        <taxon>Reduviidae</taxon>
        <taxon>Triatominae</taxon>
        <taxon>Panstrongylus</taxon>
    </lineage>
</organism>
<reference evidence="2" key="1">
    <citation type="journal article" date="2018" name="PLoS Negl. Trop. Dis.">
        <title>An insight into the salivary gland and fat body transcriptome of Panstrongylus lignarius (Hemiptera: Heteroptera), the main vector of Chagas disease in Peru.</title>
        <authorList>
            <person name="Nevoa J.C."/>
            <person name="Mendes M.T."/>
            <person name="da Silva M.V."/>
            <person name="Soares S.C."/>
            <person name="Oliveira C.J.F."/>
            <person name="Ribeiro J.M.C."/>
        </authorList>
    </citation>
    <scope>NUCLEOTIDE SEQUENCE</scope>
</reference>